<keyword evidence="1" id="KW-0472">Membrane</keyword>
<feature type="non-terminal residue" evidence="2">
    <location>
        <position position="74"/>
    </location>
</feature>
<dbReference type="RefSeq" id="XP_033399809.1">
    <property type="nucleotide sequence ID" value="XM_033540092.1"/>
</dbReference>
<accession>A0A6A6BMP1</accession>
<evidence type="ECO:0000313" key="2">
    <source>
        <dbReference type="EMBL" id="KAF2144097.1"/>
    </source>
</evidence>
<protein>
    <submittedName>
        <fullName evidence="2">Uncharacterized protein</fullName>
    </submittedName>
</protein>
<sequence>MAHCEVDASYLLYFDRQFLLCIVCVFESVCSMLYCQRQKGKIHSHPSVPSLQLLGILHSGFTIPSQSNDRKPGR</sequence>
<organism evidence="2 3">
    <name type="scientific">Aplosporella prunicola CBS 121167</name>
    <dbReference type="NCBI Taxonomy" id="1176127"/>
    <lineage>
        <taxon>Eukaryota</taxon>
        <taxon>Fungi</taxon>
        <taxon>Dikarya</taxon>
        <taxon>Ascomycota</taxon>
        <taxon>Pezizomycotina</taxon>
        <taxon>Dothideomycetes</taxon>
        <taxon>Dothideomycetes incertae sedis</taxon>
        <taxon>Botryosphaeriales</taxon>
        <taxon>Aplosporellaceae</taxon>
        <taxon>Aplosporella</taxon>
    </lineage>
</organism>
<proteinExistence type="predicted"/>
<keyword evidence="1" id="KW-0812">Transmembrane</keyword>
<gene>
    <name evidence="2" type="ORF">K452DRAFT_285317</name>
</gene>
<dbReference type="EMBL" id="ML995480">
    <property type="protein sequence ID" value="KAF2144097.1"/>
    <property type="molecule type" value="Genomic_DNA"/>
</dbReference>
<name>A0A6A6BMP1_9PEZI</name>
<reference evidence="2" key="1">
    <citation type="journal article" date="2020" name="Stud. Mycol.">
        <title>101 Dothideomycetes genomes: a test case for predicting lifestyles and emergence of pathogens.</title>
        <authorList>
            <person name="Haridas S."/>
            <person name="Albert R."/>
            <person name="Binder M."/>
            <person name="Bloem J."/>
            <person name="Labutti K."/>
            <person name="Salamov A."/>
            <person name="Andreopoulos B."/>
            <person name="Baker S."/>
            <person name="Barry K."/>
            <person name="Bills G."/>
            <person name="Bluhm B."/>
            <person name="Cannon C."/>
            <person name="Castanera R."/>
            <person name="Culley D."/>
            <person name="Daum C."/>
            <person name="Ezra D."/>
            <person name="Gonzalez J."/>
            <person name="Henrissat B."/>
            <person name="Kuo A."/>
            <person name="Liang C."/>
            <person name="Lipzen A."/>
            <person name="Lutzoni F."/>
            <person name="Magnuson J."/>
            <person name="Mondo S."/>
            <person name="Nolan M."/>
            <person name="Ohm R."/>
            <person name="Pangilinan J."/>
            <person name="Park H.-J."/>
            <person name="Ramirez L."/>
            <person name="Alfaro M."/>
            <person name="Sun H."/>
            <person name="Tritt A."/>
            <person name="Yoshinaga Y."/>
            <person name="Zwiers L.-H."/>
            <person name="Turgeon B."/>
            <person name="Goodwin S."/>
            <person name="Spatafora J."/>
            <person name="Crous P."/>
            <person name="Grigoriev I."/>
        </authorList>
    </citation>
    <scope>NUCLEOTIDE SEQUENCE</scope>
    <source>
        <strain evidence="2">CBS 121167</strain>
    </source>
</reference>
<dbReference type="AlphaFoldDB" id="A0A6A6BMP1"/>
<keyword evidence="3" id="KW-1185">Reference proteome</keyword>
<evidence type="ECO:0000313" key="3">
    <source>
        <dbReference type="Proteomes" id="UP000799438"/>
    </source>
</evidence>
<dbReference type="GeneID" id="54297588"/>
<dbReference type="Proteomes" id="UP000799438">
    <property type="component" value="Unassembled WGS sequence"/>
</dbReference>
<keyword evidence="1" id="KW-1133">Transmembrane helix</keyword>
<evidence type="ECO:0000256" key="1">
    <source>
        <dbReference type="SAM" id="Phobius"/>
    </source>
</evidence>
<feature type="transmembrane region" description="Helical" evidence="1">
    <location>
        <begin position="17"/>
        <end position="35"/>
    </location>
</feature>